<evidence type="ECO:0000313" key="2">
    <source>
        <dbReference type="Proteomes" id="UP001055072"/>
    </source>
</evidence>
<dbReference type="EMBL" id="MU274906">
    <property type="protein sequence ID" value="KAI0091147.1"/>
    <property type="molecule type" value="Genomic_DNA"/>
</dbReference>
<comment type="caution">
    <text evidence="1">The sequence shown here is derived from an EMBL/GenBank/DDBJ whole genome shotgun (WGS) entry which is preliminary data.</text>
</comment>
<proteinExistence type="predicted"/>
<protein>
    <submittedName>
        <fullName evidence="1">Uncharacterized protein</fullName>
    </submittedName>
</protein>
<accession>A0ACB8U9S6</accession>
<evidence type="ECO:0000313" key="1">
    <source>
        <dbReference type="EMBL" id="KAI0091147.1"/>
    </source>
</evidence>
<gene>
    <name evidence="1" type="ORF">BDY19DRAFT_904621</name>
</gene>
<name>A0ACB8U9S6_9APHY</name>
<sequence>MTIVTEAGARRDSEFPGKRSPIAGHSETIEQGAIVVTGNSEPIRPSTSSWGPVATTISISTHPIYSGRWTVGMRFEASWPQSKLDTGSSRVTAPKVWLSLDHTSGSLLVTNSIVIREHYLSSAWLFMGNLDRWNINFGYTDVASE</sequence>
<reference evidence="1" key="1">
    <citation type="journal article" date="2021" name="Environ. Microbiol.">
        <title>Gene family expansions and transcriptome signatures uncover fungal adaptations to wood decay.</title>
        <authorList>
            <person name="Hage H."/>
            <person name="Miyauchi S."/>
            <person name="Viragh M."/>
            <person name="Drula E."/>
            <person name="Min B."/>
            <person name="Chaduli D."/>
            <person name="Navarro D."/>
            <person name="Favel A."/>
            <person name="Norest M."/>
            <person name="Lesage-Meessen L."/>
            <person name="Balint B."/>
            <person name="Merenyi Z."/>
            <person name="de Eugenio L."/>
            <person name="Morin E."/>
            <person name="Martinez A.T."/>
            <person name="Baldrian P."/>
            <person name="Stursova M."/>
            <person name="Martinez M.J."/>
            <person name="Novotny C."/>
            <person name="Magnuson J.K."/>
            <person name="Spatafora J.W."/>
            <person name="Maurice S."/>
            <person name="Pangilinan J."/>
            <person name="Andreopoulos W."/>
            <person name="LaButti K."/>
            <person name="Hundley H."/>
            <person name="Na H."/>
            <person name="Kuo A."/>
            <person name="Barry K."/>
            <person name="Lipzen A."/>
            <person name="Henrissat B."/>
            <person name="Riley R."/>
            <person name="Ahrendt S."/>
            <person name="Nagy L.G."/>
            <person name="Grigoriev I.V."/>
            <person name="Martin F."/>
            <person name="Rosso M.N."/>
        </authorList>
    </citation>
    <scope>NUCLEOTIDE SEQUENCE</scope>
    <source>
        <strain evidence="1">CBS 384.51</strain>
    </source>
</reference>
<organism evidence="1 2">
    <name type="scientific">Irpex rosettiformis</name>
    <dbReference type="NCBI Taxonomy" id="378272"/>
    <lineage>
        <taxon>Eukaryota</taxon>
        <taxon>Fungi</taxon>
        <taxon>Dikarya</taxon>
        <taxon>Basidiomycota</taxon>
        <taxon>Agaricomycotina</taxon>
        <taxon>Agaricomycetes</taxon>
        <taxon>Polyporales</taxon>
        <taxon>Irpicaceae</taxon>
        <taxon>Irpex</taxon>
    </lineage>
</organism>
<keyword evidence="2" id="KW-1185">Reference proteome</keyword>
<dbReference type="Proteomes" id="UP001055072">
    <property type="component" value="Unassembled WGS sequence"/>
</dbReference>